<reference evidence="1 2" key="1">
    <citation type="submission" date="2022-11" db="EMBL/GenBank/DDBJ databases">
        <title>Minimal conservation of predation-associated metabolite biosynthetic gene clusters underscores biosynthetic potential of Myxococcota including descriptions for ten novel species: Archangium lansinium sp. nov., Myxococcus landrumus sp. nov., Nannocystis bai.</title>
        <authorList>
            <person name="Ahearne A."/>
            <person name="Stevens C."/>
            <person name="Phillips K."/>
        </authorList>
    </citation>
    <scope>NUCLEOTIDE SEQUENCE [LARGE SCALE GENOMIC DNA]</scope>
    <source>
        <strain evidence="1 2">MIWBW</strain>
    </source>
</reference>
<dbReference type="EMBL" id="JAPNKA010000001">
    <property type="protein sequence ID" value="MCY1080886.1"/>
    <property type="molecule type" value="Genomic_DNA"/>
</dbReference>
<dbReference type="Pfam" id="PF11876">
    <property type="entry name" value="TsiV"/>
    <property type="match status" value="1"/>
</dbReference>
<dbReference type="RefSeq" id="WP_267539513.1">
    <property type="nucleotide sequence ID" value="NZ_JAPNKA010000001.1"/>
</dbReference>
<evidence type="ECO:0000313" key="2">
    <source>
        <dbReference type="Proteomes" id="UP001207654"/>
    </source>
</evidence>
<accession>A0ABT4AHU5</accession>
<comment type="caution">
    <text evidence="1">The sequence shown here is derived from an EMBL/GenBank/DDBJ whole genome shotgun (WGS) entry which is preliminary data.</text>
</comment>
<evidence type="ECO:0000313" key="1">
    <source>
        <dbReference type="EMBL" id="MCY1080886.1"/>
    </source>
</evidence>
<dbReference type="Proteomes" id="UP001207654">
    <property type="component" value="Unassembled WGS sequence"/>
</dbReference>
<keyword evidence="2" id="KW-1185">Reference proteome</keyword>
<organism evidence="1 2">
    <name type="scientific">Archangium lansingense</name>
    <dbReference type="NCBI Taxonomy" id="2995310"/>
    <lineage>
        <taxon>Bacteria</taxon>
        <taxon>Pseudomonadati</taxon>
        <taxon>Myxococcota</taxon>
        <taxon>Myxococcia</taxon>
        <taxon>Myxococcales</taxon>
        <taxon>Cystobacterineae</taxon>
        <taxon>Archangiaceae</taxon>
        <taxon>Archangium</taxon>
    </lineage>
</organism>
<dbReference type="InterPro" id="IPR021815">
    <property type="entry name" value="TsiV"/>
</dbReference>
<gene>
    <name evidence="1" type="ORF">OV287_41215</name>
</gene>
<name>A0ABT4AHU5_9BACT</name>
<sequence>MMSDHYPRVRLYSVLGGERHSLYIRESVSITFYMRRSHQEIIQQVMRCLEVYLRAIGPQVLGWYVDPYSGDWEELDDKGWAFLRREMFDEPIAQVWLREFAGATTGYEVLYHGRLLEKNVTSALSFILPTEYLEAHGPGRVRELALELAAELPFSSGHGGLCFNFPESVVGTTGAIRDMSFRYPGLDIPGVHFDSLSIGTRVKGVHWLNFLGQPVLGALGGAAGLRERLRAPDTTVQELDGERAVVTLGEWPEAGDLEQGRTLPDYRELAHVLEPWLYMDRGNWSGFSDEDVRRWERRFLD</sequence>
<protein>
    <submittedName>
        <fullName evidence="1">DUF3396 domain-containing protein</fullName>
    </submittedName>
</protein>
<proteinExistence type="predicted"/>